<evidence type="ECO:0000256" key="3">
    <source>
        <dbReference type="ARBA" id="ARBA00018111"/>
    </source>
</evidence>
<evidence type="ECO:0000256" key="2">
    <source>
        <dbReference type="ARBA" id="ARBA00009695"/>
    </source>
</evidence>
<dbReference type="EMBL" id="FOBI01000002">
    <property type="protein sequence ID" value="SEK64965.1"/>
    <property type="molecule type" value="Genomic_DNA"/>
</dbReference>
<comment type="subcellular location">
    <subcellularLocation>
        <location evidence="1 5">Cytoplasm</location>
    </subcellularLocation>
</comment>
<dbReference type="PANTHER" id="PTHR33602">
    <property type="entry name" value="REGULATORY PROTEIN RECX FAMILY PROTEIN"/>
    <property type="match status" value="1"/>
</dbReference>
<dbReference type="Pfam" id="PF02631">
    <property type="entry name" value="RecX_HTH2"/>
    <property type="match status" value="1"/>
</dbReference>
<proteinExistence type="inferred from homology"/>
<feature type="domain" description="RecX first three-helical" evidence="8">
    <location>
        <begin position="8"/>
        <end position="44"/>
    </location>
</feature>
<feature type="domain" description="RecX second three-helical" evidence="6">
    <location>
        <begin position="51"/>
        <end position="89"/>
    </location>
</feature>
<evidence type="ECO:0000259" key="6">
    <source>
        <dbReference type="Pfam" id="PF02631"/>
    </source>
</evidence>
<dbReference type="Gene3D" id="1.10.10.10">
    <property type="entry name" value="Winged helix-like DNA-binding domain superfamily/Winged helix DNA-binding domain"/>
    <property type="match status" value="3"/>
</dbReference>
<dbReference type="PANTHER" id="PTHR33602:SF1">
    <property type="entry name" value="REGULATORY PROTEIN RECX FAMILY PROTEIN"/>
    <property type="match status" value="1"/>
</dbReference>
<evidence type="ECO:0000256" key="1">
    <source>
        <dbReference type="ARBA" id="ARBA00004496"/>
    </source>
</evidence>
<dbReference type="Proteomes" id="UP000199297">
    <property type="component" value="Unassembled WGS sequence"/>
</dbReference>
<evidence type="ECO:0000313" key="9">
    <source>
        <dbReference type="EMBL" id="SEK64965.1"/>
    </source>
</evidence>
<dbReference type="HAMAP" id="MF_01114">
    <property type="entry name" value="RecX"/>
    <property type="match status" value="1"/>
</dbReference>
<sequence>MNKALLKTAMALISRREHSYYELAQKLRLRDYSSDEINVVLDDLIARNYVNDKRFADSVFRRRVEKGYGYTYIKNELVQKGVSENIAQELARNYQIDWYLQAELAYNKRFGASLIKDQKDKAKRLRFMQQRGFSLDEIMTLLHA</sequence>
<evidence type="ECO:0000259" key="7">
    <source>
        <dbReference type="Pfam" id="PF21981"/>
    </source>
</evidence>
<keyword evidence="4 5" id="KW-0963">Cytoplasm</keyword>
<comment type="similarity">
    <text evidence="2 5">Belongs to the RecX family.</text>
</comment>
<dbReference type="OrthoDB" id="7066780at2"/>
<evidence type="ECO:0000313" key="10">
    <source>
        <dbReference type="Proteomes" id="UP000199297"/>
    </source>
</evidence>
<dbReference type="GO" id="GO:0006282">
    <property type="term" value="P:regulation of DNA repair"/>
    <property type="evidence" value="ECO:0007669"/>
    <property type="project" value="UniProtKB-UniRule"/>
</dbReference>
<feature type="domain" description="RecX third three-helical" evidence="7">
    <location>
        <begin position="102"/>
        <end position="140"/>
    </location>
</feature>
<dbReference type="RefSeq" id="WP_085283883.1">
    <property type="nucleotide sequence ID" value="NZ_FOBI01000002.1"/>
</dbReference>
<evidence type="ECO:0000256" key="4">
    <source>
        <dbReference type="ARBA" id="ARBA00022490"/>
    </source>
</evidence>
<dbReference type="STRING" id="641665.GCA_002104455_01908"/>
<organism evidence="9 10">
    <name type="scientific">Colwellia chukchiensis</name>
    <dbReference type="NCBI Taxonomy" id="641665"/>
    <lineage>
        <taxon>Bacteria</taxon>
        <taxon>Pseudomonadati</taxon>
        <taxon>Pseudomonadota</taxon>
        <taxon>Gammaproteobacteria</taxon>
        <taxon>Alteromonadales</taxon>
        <taxon>Colwelliaceae</taxon>
        <taxon>Colwellia</taxon>
    </lineage>
</organism>
<accession>A0A1H7IW01</accession>
<dbReference type="AlphaFoldDB" id="A0A1H7IW01"/>
<dbReference type="Pfam" id="PF21981">
    <property type="entry name" value="RecX_HTH3"/>
    <property type="match status" value="1"/>
</dbReference>
<dbReference type="GO" id="GO:0005737">
    <property type="term" value="C:cytoplasm"/>
    <property type="evidence" value="ECO:0007669"/>
    <property type="project" value="UniProtKB-SubCell"/>
</dbReference>
<comment type="function">
    <text evidence="5">Modulates RecA activity.</text>
</comment>
<name>A0A1H7IW01_9GAMM</name>
<dbReference type="InterPro" id="IPR036388">
    <property type="entry name" value="WH-like_DNA-bd_sf"/>
</dbReference>
<dbReference type="Pfam" id="PF21982">
    <property type="entry name" value="RecX_HTH1"/>
    <property type="match status" value="1"/>
</dbReference>
<dbReference type="InterPro" id="IPR003783">
    <property type="entry name" value="Regulatory_RecX"/>
</dbReference>
<keyword evidence="10" id="KW-1185">Reference proteome</keyword>
<protein>
    <recommendedName>
        <fullName evidence="3 5">Regulatory protein RecX</fullName>
    </recommendedName>
</protein>
<gene>
    <name evidence="5" type="primary">recX</name>
    <name evidence="9" type="ORF">SAMN05216262_10225</name>
</gene>
<dbReference type="InterPro" id="IPR053925">
    <property type="entry name" value="RecX_HTH_3rd"/>
</dbReference>
<reference evidence="10" key="1">
    <citation type="submission" date="2016-10" db="EMBL/GenBank/DDBJ databases">
        <authorList>
            <person name="Varghese N."/>
            <person name="Submissions S."/>
        </authorList>
    </citation>
    <scope>NUCLEOTIDE SEQUENCE [LARGE SCALE GENOMIC DNA]</scope>
    <source>
        <strain evidence="10">CGMCC 1.9127</strain>
    </source>
</reference>
<evidence type="ECO:0000259" key="8">
    <source>
        <dbReference type="Pfam" id="PF21982"/>
    </source>
</evidence>
<evidence type="ECO:0000256" key="5">
    <source>
        <dbReference type="HAMAP-Rule" id="MF_01114"/>
    </source>
</evidence>
<dbReference type="InterPro" id="IPR053926">
    <property type="entry name" value="RecX_HTH_1st"/>
</dbReference>
<dbReference type="InterPro" id="IPR053924">
    <property type="entry name" value="RecX_HTH_2nd"/>
</dbReference>